<dbReference type="SUPFAM" id="SSF69065">
    <property type="entry name" value="RNase III domain-like"/>
    <property type="match status" value="1"/>
</dbReference>
<dbReference type="CDD" id="cd00593">
    <property type="entry name" value="RIBOc"/>
    <property type="match status" value="1"/>
</dbReference>
<dbReference type="InterPro" id="IPR036389">
    <property type="entry name" value="RNase_III_sf"/>
</dbReference>
<evidence type="ECO:0000259" key="1">
    <source>
        <dbReference type="PROSITE" id="PS50142"/>
    </source>
</evidence>
<name>E1ZD48_CHLVA</name>
<evidence type="ECO:0000313" key="3">
    <source>
        <dbReference type="Proteomes" id="UP000008141"/>
    </source>
</evidence>
<dbReference type="PROSITE" id="PS50142">
    <property type="entry name" value="RNASE_3_2"/>
    <property type="match status" value="1"/>
</dbReference>
<dbReference type="SMART" id="SM00535">
    <property type="entry name" value="RIBOc"/>
    <property type="match status" value="1"/>
</dbReference>
<dbReference type="STRING" id="554065.E1ZD48"/>
<dbReference type="Pfam" id="PF14622">
    <property type="entry name" value="Ribonucleas_3_3"/>
    <property type="match status" value="1"/>
</dbReference>
<feature type="domain" description="RNase III" evidence="1">
    <location>
        <begin position="65"/>
        <end position="189"/>
    </location>
</feature>
<dbReference type="InParanoid" id="E1ZD48"/>
<organism evidence="3">
    <name type="scientific">Chlorella variabilis</name>
    <name type="common">Green alga</name>
    <dbReference type="NCBI Taxonomy" id="554065"/>
    <lineage>
        <taxon>Eukaryota</taxon>
        <taxon>Viridiplantae</taxon>
        <taxon>Chlorophyta</taxon>
        <taxon>core chlorophytes</taxon>
        <taxon>Trebouxiophyceae</taxon>
        <taxon>Chlorellales</taxon>
        <taxon>Chlorellaceae</taxon>
        <taxon>Chlorella clade</taxon>
        <taxon>Chlorella</taxon>
    </lineage>
</organism>
<dbReference type="EMBL" id="GL433842">
    <property type="protein sequence ID" value="EFN56354.1"/>
    <property type="molecule type" value="Genomic_DNA"/>
</dbReference>
<dbReference type="GO" id="GO:0004525">
    <property type="term" value="F:ribonuclease III activity"/>
    <property type="evidence" value="ECO:0007669"/>
    <property type="project" value="InterPro"/>
</dbReference>
<reference evidence="2 3" key="1">
    <citation type="journal article" date="2010" name="Plant Cell">
        <title>The Chlorella variabilis NC64A genome reveals adaptation to photosymbiosis, coevolution with viruses, and cryptic sex.</title>
        <authorList>
            <person name="Blanc G."/>
            <person name="Duncan G."/>
            <person name="Agarkova I."/>
            <person name="Borodovsky M."/>
            <person name="Gurnon J."/>
            <person name="Kuo A."/>
            <person name="Lindquist E."/>
            <person name="Lucas S."/>
            <person name="Pangilinan J."/>
            <person name="Polle J."/>
            <person name="Salamov A."/>
            <person name="Terry A."/>
            <person name="Yamada T."/>
            <person name="Dunigan D.D."/>
            <person name="Grigoriev I.V."/>
            <person name="Claverie J.M."/>
            <person name="Van Etten J.L."/>
        </authorList>
    </citation>
    <scope>NUCLEOTIDE SEQUENCE [LARGE SCALE GENOMIC DNA]</scope>
    <source>
        <strain evidence="2 3">NC64A</strain>
    </source>
</reference>
<accession>E1ZD48</accession>
<proteinExistence type="predicted"/>
<dbReference type="Gene3D" id="1.10.1520.10">
    <property type="entry name" value="Ribonuclease III domain"/>
    <property type="match status" value="1"/>
</dbReference>
<dbReference type="GeneID" id="17355907"/>
<gene>
    <name evidence="2" type="ORF">CHLNCDRAFT_144841</name>
</gene>
<dbReference type="Proteomes" id="UP000008141">
    <property type="component" value="Unassembled WGS sequence"/>
</dbReference>
<dbReference type="InterPro" id="IPR000999">
    <property type="entry name" value="RNase_III_dom"/>
</dbReference>
<dbReference type="KEGG" id="cvr:CHLNCDRAFT_144841"/>
<dbReference type="AlphaFoldDB" id="E1ZD48"/>
<protein>
    <recommendedName>
        <fullName evidence="1">RNase III domain-containing protein</fullName>
    </recommendedName>
</protein>
<keyword evidence="3" id="KW-1185">Reference proteome</keyword>
<dbReference type="FunCoup" id="E1ZD48">
    <property type="interactions" value="27"/>
</dbReference>
<sequence>MVLAAPPPAAAGAARPPAAAAAAAAGLSPLSDRRLLAEKLTHTAKNIVWGDLRHERPQEASKERIHELQERLGYRFSNLYLLRLALIHSSAAPTTHNSIMAWIGDAAMYLVVAEEVAAALGYAPIGQLSEVRKTLIGRAMCEKYAAHLGLSEYLVLGKSVRIQNAGVASSNMLAELFEAVMGAVYLDGDLDAVRRCYISLFPLPADPLSLLQPDGSGSTPSSNDPSPWE</sequence>
<dbReference type="OrthoDB" id="416741at2759"/>
<evidence type="ECO:0000313" key="2">
    <source>
        <dbReference type="EMBL" id="EFN56354.1"/>
    </source>
</evidence>
<dbReference type="RefSeq" id="XP_005848456.1">
    <property type="nucleotide sequence ID" value="XM_005848394.1"/>
</dbReference>
<dbReference type="eggNOG" id="KOG1817">
    <property type="taxonomic scope" value="Eukaryota"/>
</dbReference>
<dbReference type="GO" id="GO:0006396">
    <property type="term" value="P:RNA processing"/>
    <property type="evidence" value="ECO:0007669"/>
    <property type="project" value="InterPro"/>
</dbReference>